<comment type="similarity">
    <text evidence="3">Belongs to the acetyltransferase family. RimJ subfamily.</text>
</comment>
<dbReference type="Gene3D" id="3.40.630.30">
    <property type="match status" value="1"/>
</dbReference>
<dbReference type="GO" id="GO:0016746">
    <property type="term" value="F:acyltransferase activity"/>
    <property type="evidence" value="ECO:0007669"/>
    <property type="project" value="UniProtKB-KW"/>
</dbReference>
<feature type="domain" description="N-acetyltransferase" evidence="4">
    <location>
        <begin position="22"/>
        <end position="176"/>
    </location>
</feature>
<proteinExistence type="inferred from homology"/>
<dbReference type="InterPro" id="IPR051531">
    <property type="entry name" value="N-acetyltransferase"/>
</dbReference>
<keyword evidence="6" id="KW-1185">Reference proteome</keyword>
<sequence length="178" mass="19219">MFTLGRPRDSLIDLPRLETARLTVGGLSREDAPALARLTDDPAITGAIDFLPSPFTLEDAKGLIHGGSRERDRFLGIRRRAEGRDAELVGVAGAHLRGEGLIEIGYWIGGAARGQGLAFEAISALAAVLMRRFPARTLVAECRPANTASWGLLHKLGFEETGEDGHRPGRKLLSLERS</sequence>
<dbReference type="Pfam" id="PF13302">
    <property type="entry name" value="Acetyltransf_3"/>
    <property type="match status" value="1"/>
</dbReference>
<evidence type="ECO:0000313" key="5">
    <source>
        <dbReference type="EMBL" id="MFC6791152.1"/>
    </source>
</evidence>
<organism evidence="5 6">
    <name type="scientific">Methylobacterium komagatae</name>
    <dbReference type="NCBI Taxonomy" id="374425"/>
    <lineage>
        <taxon>Bacteria</taxon>
        <taxon>Pseudomonadati</taxon>
        <taxon>Pseudomonadota</taxon>
        <taxon>Alphaproteobacteria</taxon>
        <taxon>Hyphomicrobiales</taxon>
        <taxon>Methylobacteriaceae</taxon>
        <taxon>Methylobacterium</taxon>
    </lineage>
</organism>
<comment type="caution">
    <text evidence="5">The sequence shown here is derived from an EMBL/GenBank/DDBJ whole genome shotgun (WGS) entry which is preliminary data.</text>
</comment>
<dbReference type="PANTHER" id="PTHR43792:SF8">
    <property type="entry name" value="[RIBOSOMAL PROTEIN US5]-ALANINE N-ACETYLTRANSFERASE"/>
    <property type="match status" value="1"/>
</dbReference>
<evidence type="ECO:0000256" key="2">
    <source>
        <dbReference type="ARBA" id="ARBA00023315"/>
    </source>
</evidence>
<evidence type="ECO:0000256" key="1">
    <source>
        <dbReference type="ARBA" id="ARBA00022679"/>
    </source>
</evidence>
<keyword evidence="1 5" id="KW-0808">Transferase</keyword>
<dbReference type="PANTHER" id="PTHR43792">
    <property type="entry name" value="GNAT FAMILY, PUTATIVE (AFU_ORTHOLOGUE AFUA_3G00765)-RELATED-RELATED"/>
    <property type="match status" value="1"/>
</dbReference>
<dbReference type="InterPro" id="IPR000182">
    <property type="entry name" value="GNAT_dom"/>
</dbReference>
<accession>A0ABW2BL62</accession>
<gene>
    <name evidence="5" type="ORF">ACFQE0_16930</name>
</gene>
<dbReference type="SUPFAM" id="SSF55729">
    <property type="entry name" value="Acyl-CoA N-acyltransferases (Nat)"/>
    <property type="match status" value="1"/>
</dbReference>
<evidence type="ECO:0000313" key="6">
    <source>
        <dbReference type="Proteomes" id="UP001596292"/>
    </source>
</evidence>
<dbReference type="EC" id="2.3.-.-" evidence="5"/>
<evidence type="ECO:0000259" key="4">
    <source>
        <dbReference type="PROSITE" id="PS51186"/>
    </source>
</evidence>
<dbReference type="PROSITE" id="PS51186">
    <property type="entry name" value="GNAT"/>
    <property type="match status" value="1"/>
</dbReference>
<dbReference type="Proteomes" id="UP001596292">
    <property type="component" value="Unassembled WGS sequence"/>
</dbReference>
<protein>
    <submittedName>
        <fullName evidence="5">GNAT family N-acetyltransferase</fullName>
        <ecNumber evidence="5">2.3.-.-</ecNumber>
    </submittedName>
</protein>
<dbReference type="RefSeq" id="WP_378971739.1">
    <property type="nucleotide sequence ID" value="NZ_JBHSWN010000001.1"/>
</dbReference>
<dbReference type="InterPro" id="IPR016181">
    <property type="entry name" value="Acyl_CoA_acyltransferase"/>
</dbReference>
<name>A0ABW2BL62_9HYPH</name>
<keyword evidence="2 5" id="KW-0012">Acyltransferase</keyword>
<reference evidence="6" key="1">
    <citation type="journal article" date="2019" name="Int. J. Syst. Evol. Microbiol.">
        <title>The Global Catalogue of Microorganisms (GCM) 10K type strain sequencing project: providing services to taxonomists for standard genome sequencing and annotation.</title>
        <authorList>
            <consortium name="The Broad Institute Genomics Platform"/>
            <consortium name="The Broad Institute Genome Sequencing Center for Infectious Disease"/>
            <person name="Wu L."/>
            <person name="Ma J."/>
        </authorList>
    </citation>
    <scope>NUCLEOTIDE SEQUENCE [LARGE SCALE GENOMIC DNA]</scope>
    <source>
        <strain evidence="6">CCUG 48316</strain>
    </source>
</reference>
<dbReference type="EMBL" id="JBHSWN010000001">
    <property type="protein sequence ID" value="MFC6791152.1"/>
    <property type="molecule type" value="Genomic_DNA"/>
</dbReference>
<evidence type="ECO:0000256" key="3">
    <source>
        <dbReference type="ARBA" id="ARBA00038502"/>
    </source>
</evidence>